<feature type="lipid moiety-binding region" description="Phosphatidylserine amidated glycine; alternate" evidence="5">
    <location>
        <position position="142"/>
    </location>
</feature>
<dbReference type="PANTHER" id="PTHR10969">
    <property type="entry name" value="MICROTUBULE-ASSOCIATED PROTEINS 1A/1B LIGHT CHAIN 3-RELATED"/>
    <property type="match status" value="1"/>
</dbReference>
<accession>A0AAV6V6B1</accession>
<dbReference type="Proteomes" id="UP000827092">
    <property type="component" value="Unassembled WGS sequence"/>
</dbReference>
<comment type="caution">
    <text evidence="7">The sequence shown here is derived from an EMBL/GenBank/DDBJ whole genome shotgun (WGS) entry which is preliminary data.</text>
</comment>
<evidence type="ECO:0000313" key="7">
    <source>
        <dbReference type="EMBL" id="KAG8191781.1"/>
    </source>
</evidence>
<name>A0AAV6V6B1_9ARAC</name>
<organism evidence="7 8">
    <name type="scientific">Oedothorax gibbosus</name>
    <dbReference type="NCBI Taxonomy" id="931172"/>
    <lineage>
        <taxon>Eukaryota</taxon>
        <taxon>Metazoa</taxon>
        <taxon>Ecdysozoa</taxon>
        <taxon>Arthropoda</taxon>
        <taxon>Chelicerata</taxon>
        <taxon>Arachnida</taxon>
        <taxon>Araneae</taxon>
        <taxon>Araneomorphae</taxon>
        <taxon>Entelegynae</taxon>
        <taxon>Araneoidea</taxon>
        <taxon>Linyphiidae</taxon>
        <taxon>Erigoninae</taxon>
        <taxon>Oedothorax</taxon>
    </lineage>
</organism>
<reference evidence="7 8" key="1">
    <citation type="journal article" date="2022" name="Nat. Ecol. Evol.">
        <title>A masculinizing supergene underlies an exaggerated male reproductive morph in a spider.</title>
        <authorList>
            <person name="Hendrickx F."/>
            <person name="De Corte Z."/>
            <person name="Sonet G."/>
            <person name="Van Belleghem S.M."/>
            <person name="Kostlbacher S."/>
            <person name="Vangestel C."/>
        </authorList>
    </citation>
    <scope>NUCLEOTIDE SEQUENCE [LARGE SCALE GENOMIC DNA]</scope>
    <source>
        <strain evidence="7">W744_W776</strain>
    </source>
</reference>
<keyword evidence="8" id="KW-1185">Reference proteome</keyword>
<gene>
    <name evidence="7" type="ORF">JTE90_026816</name>
</gene>
<keyword evidence="4 5" id="KW-0449">Lipoprotein</keyword>
<evidence type="ECO:0000313" key="8">
    <source>
        <dbReference type="Proteomes" id="UP000827092"/>
    </source>
</evidence>
<comment type="subcellular location">
    <subcellularLocation>
        <location evidence="1">Membrane</location>
    </subcellularLocation>
</comment>
<dbReference type="Gene3D" id="3.10.20.90">
    <property type="entry name" value="Phosphatidylinositol 3-kinase Catalytic Subunit, Chain A, domain 1"/>
    <property type="match status" value="1"/>
</dbReference>
<keyword evidence="6" id="KW-0072">Autophagy</keyword>
<dbReference type="Pfam" id="PF02991">
    <property type="entry name" value="ATG8"/>
    <property type="match status" value="1"/>
</dbReference>
<evidence type="ECO:0000256" key="3">
    <source>
        <dbReference type="ARBA" id="ARBA00023136"/>
    </source>
</evidence>
<evidence type="ECO:0000256" key="2">
    <source>
        <dbReference type="ARBA" id="ARBA00007293"/>
    </source>
</evidence>
<comment type="similarity">
    <text evidence="2 6">Belongs to the ATG8 family.</text>
</comment>
<dbReference type="AlphaFoldDB" id="A0AAV6V6B1"/>
<dbReference type="InterPro" id="IPR029071">
    <property type="entry name" value="Ubiquitin-like_domsf"/>
</dbReference>
<evidence type="ECO:0000256" key="6">
    <source>
        <dbReference type="RuleBase" id="RU004384"/>
    </source>
</evidence>
<evidence type="ECO:0000256" key="4">
    <source>
        <dbReference type="ARBA" id="ARBA00023288"/>
    </source>
</evidence>
<sequence>MAKRDIYFSKKEDFVIVNSVSDDEEDLPFKERLTKNQRENSFELLREKCPDCIPVVLEKSKYDKFLPKLSTSRYLFYPRSRVSEILFLVRRDLKLPRHKSIYLQARTGILLSMSKPVLEIYADYKDEDGFLYLTYMSEDVFG</sequence>
<dbReference type="EMBL" id="JAFNEN010000152">
    <property type="protein sequence ID" value="KAG8191781.1"/>
    <property type="molecule type" value="Genomic_DNA"/>
</dbReference>
<protein>
    <recommendedName>
        <fullName evidence="9">Autophagy-related protein</fullName>
    </recommendedName>
</protein>
<evidence type="ECO:0008006" key="9">
    <source>
        <dbReference type="Google" id="ProtNLM"/>
    </source>
</evidence>
<proteinExistence type="inferred from homology"/>
<evidence type="ECO:0000256" key="1">
    <source>
        <dbReference type="ARBA" id="ARBA00004370"/>
    </source>
</evidence>
<dbReference type="InterPro" id="IPR004241">
    <property type="entry name" value="Atg8-like"/>
</dbReference>
<dbReference type="SUPFAM" id="SSF54236">
    <property type="entry name" value="Ubiquitin-like"/>
    <property type="match status" value="1"/>
</dbReference>
<dbReference type="GO" id="GO:0016020">
    <property type="term" value="C:membrane"/>
    <property type="evidence" value="ECO:0007669"/>
    <property type="project" value="UniProtKB-SubCell"/>
</dbReference>
<keyword evidence="3" id="KW-0472">Membrane</keyword>
<evidence type="ECO:0000256" key="5">
    <source>
        <dbReference type="PIRSR" id="PIRSR604241-50"/>
    </source>
</evidence>
<dbReference type="GO" id="GO:0006914">
    <property type="term" value="P:autophagy"/>
    <property type="evidence" value="ECO:0007669"/>
    <property type="project" value="UniProtKB-KW"/>
</dbReference>